<keyword evidence="1" id="KW-0147">Chitin-binding</keyword>
<dbReference type="PANTHER" id="PTHR34997:SF16">
    <property type="entry name" value="LYSM DOMAIN-CONTAINING PROTEIN"/>
    <property type="match status" value="1"/>
</dbReference>
<protein>
    <recommendedName>
        <fullName evidence="4">LysM domain-containing protein</fullName>
    </recommendedName>
</protein>
<dbReference type="Proteomes" id="UP001150942">
    <property type="component" value="Unassembled WGS sequence"/>
</dbReference>
<proteinExistence type="predicted"/>
<dbReference type="SUPFAM" id="SSF54106">
    <property type="entry name" value="LysM domain"/>
    <property type="match status" value="1"/>
</dbReference>
<feature type="domain" description="LysM" evidence="4">
    <location>
        <begin position="1225"/>
        <end position="1271"/>
    </location>
</feature>
<dbReference type="FunFam" id="2.160.20.10:FF:000049">
    <property type="entry name" value="Putative exo-beta-1,3-glucanase"/>
    <property type="match status" value="1"/>
</dbReference>
<gene>
    <name evidence="5" type="ORF">N7449_012292</name>
</gene>
<dbReference type="CDD" id="cd00118">
    <property type="entry name" value="LysM"/>
    <property type="match status" value="1"/>
</dbReference>
<dbReference type="InterPro" id="IPR024535">
    <property type="entry name" value="RHGA/B-epi-like_pectate_lyase"/>
</dbReference>
<dbReference type="PANTHER" id="PTHR34997">
    <property type="entry name" value="AM15"/>
    <property type="match status" value="1"/>
</dbReference>
<evidence type="ECO:0000256" key="3">
    <source>
        <dbReference type="SAM" id="MobiDB-lite"/>
    </source>
</evidence>
<evidence type="ECO:0000313" key="6">
    <source>
        <dbReference type="Proteomes" id="UP001150942"/>
    </source>
</evidence>
<evidence type="ECO:0000256" key="2">
    <source>
        <dbReference type="ARBA" id="ARBA00023026"/>
    </source>
</evidence>
<dbReference type="InterPro" id="IPR036779">
    <property type="entry name" value="LysM_dom_sf"/>
</dbReference>
<dbReference type="InterPro" id="IPR018392">
    <property type="entry name" value="LysM"/>
</dbReference>
<reference evidence="5" key="2">
    <citation type="journal article" date="2023" name="IMA Fungus">
        <title>Comparative genomic study of the Penicillium genus elucidates a diverse pangenome and 15 lateral gene transfer events.</title>
        <authorList>
            <person name="Petersen C."/>
            <person name="Sorensen T."/>
            <person name="Nielsen M.R."/>
            <person name="Sondergaard T.E."/>
            <person name="Sorensen J.L."/>
            <person name="Fitzpatrick D.A."/>
            <person name="Frisvad J.C."/>
            <person name="Nielsen K.L."/>
        </authorList>
    </citation>
    <scope>NUCLEOTIDE SEQUENCE</scope>
    <source>
        <strain evidence="5">IBT 20477</strain>
    </source>
</reference>
<dbReference type="Gene3D" id="3.10.350.10">
    <property type="entry name" value="LysM domain"/>
    <property type="match status" value="3"/>
</dbReference>
<dbReference type="InterPro" id="IPR052210">
    <property type="entry name" value="LysM1-like"/>
</dbReference>
<dbReference type="Pfam" id="PF12708">
    <property type="entry name" value="Pect-lyase_RHGA_epim"/>
    <property type="match status" value="2"/>
</dbReference>
<evidence type="ECO:0000259" key="4">
    <source>
        <dbReference type="PROSITE" id="PS51782"/>
    </source>
</evidence>
<dbReference type="EMBL" id="JAPQKQ010000009">
    <property type="protein sequence ID" value="KAJ5182145.1"/>
    <property type="molecule type" value="Genomic_DNA"/>
</dbReference>
<dbReference type="Pfam" id="PF01476">
    <property type="entry name" value="LysM"/>
    <property type="match status" value="1"/>
</dbReference>
<comment type="caution">
    <text evidence="5">The sequence shown here is derived from an EMBL/GenBank/DDBJ whole genome shotgun (WGS) entry which is preliminary data.</text>
</comment>
<dbReference type="CDD" id="cd23668">
    <property type="entry name" value="GH55_beta13glucanase-like"/>
    <property type="match status" value="1"/>
</dbReference>
<evidence type="ECO:0000256" key="1">
    <source>
        <dbReference type="ARBA" id="ARBA00022669"/>
    </source>
</evidence>
<dbReference type="Gene3D" id="2.160.20.10">
    <property type="entry name" value="Single-stranded right-handed beta-helix, Pectin lyase-like"/>
    <property type="match status" value="2"/>
</dbReference>
<name>A0A9W9IS74_9EURO</name>
<feature type="region of interest" description="Disordered" evidence="3">
    <location>
        <begin position="81"/>
        <end position="100"/>
    </location>
</feature>
<sequence>MRLSGRSQFADQGLLPLIAALALTIFWVPVWADNTQIHHNHLHHSHLHHKRVNASATSHGDAREMVQNALAVLKEVNKDRTENPNFNKDTFSESHEGARATAKPLDYSPESVKTARLQTRDSSLNKTSGNSPYVIPPELAKAARIVAESTVNKPTGDHPQVAANIREKYGKGRRHSNTPAQALIRPNGLYGYSAFESGGETGDISDNKTAQATLNKRDDASEYWMATVYQTGQSPFAPSGYKVWRNVKDYGAVGDGVTDDTEAINRAISEGGRCGPDCGSSTIYPATVWFPKGTYLVSSPLIQYYNTEFLGDPINVPTILAASSFVGLGVITSDVYVSDDEQWYVNQNNFLRSVRNFKIDIRQTDTSAYICAIHWQVAQGTSLENIEFYMVYNSDVPSNTQQGIYMENGSGGFLADLTFVGGNFGAYFGNQQFTSSQLVFVQCNTALQVHWDWAWTMQDYVIESCTNGLTIVGGAGGAQGTVQGVGSLVLADAIIANTPNGIITSLYAENSTSLLLKNVGFFNVKTAITDDVKNQVLLAGGDEVLKDVWGFGRVTDAQGTGSFVSGADITTGSMNKKLLGTQAYVKSNIFTRRRPQYEDVKASDIINVRTFGAKGDGSTDDTVILNSVLSYAANLSSVVYFPFGVYMIQDTLKVPVGSRIIGQAWSQIMATGKKFEDIDNPHVAVQVGVEGDVGIVEIQDMLFTVSGPTAGAIIVEWNVAESVQGSAAMWDSHIRIGGAIGSKLQKSECPKQSGKVKPACIAASLLLHLTSSSNAYLENIWVWVADHDMDVATQDQIDVFAGRGILIESKLSWLYGTASEHCTLYQYQLSGASNILMGMIQTESPYYQPVPQAPSPFTPGSFPNDPLFKNCDSSSAVCAFSWAVRIIDSTSIWVLGSGLYSWYSDYSQKCLDTNDCQQRGFEIEQSHNIWIYNLCTRAIVEMVTPFQGVPTYAKDNVNGLLSSILVWIGGLDMTIGQRKFDGFSIYSSDSLEKIDLPDTCKTSLAANIKCETYLENMMSRKWHGSLNNDTLTDLVCDTSCGESLSEWFGAVQNNCGGYNISGSPPELYGGRIWAGYNETCSKDKATDKYCNDVISDFTLVQSTADMPEAEACSYCYTTRLQMMQQTPYSMYDDYYQEVLVELNSRCGLSGPTDILEIPWATIEEEDEFCVSDNYYTTVKGDNCTSIAAANKVSSASLYTGNQEKIVDCFSIKAGLKLCLPLTCEDTYSLEPTNNCTAIEYAYSLSTGDLRKYNPWISFDCDNLQIASKIYGMNLCLSAPGGAHSNATAGTGSTTPSKSNGYSDAWAAPLTKATVAEGTTLNCGRWHEAAANETCVGICAQESITHALFVAVNPSLDDVRCSETLQTGKTYCAGPLYLWNDAETSSSSSAGESASTTSAV</sequence>
<dbReference type="GO" id="GO:0008061">
    <property type="term" value="F:chitin binding"/>
    <property type="evidence" value="ECO:0007669"/>
    <property type="project" value="UniProtKB-KW"/>
</dbReference>
<dbReference type="PROSITE" id="PS51782">
    <property type="entry name" value="LYSM"/>
    <property type="match status" value="2"/>
</dbReference>
<feature type="domain" description="LysM" evidence="4">
    <location>
        <begin position="1173"/>
        <end position="1219"/>
    </location>
</feature>
<keyword evidence="6" id="KW-1185">Reference proteome</keyword>
<dbReference type="SMART" id="SM00257">
    <property type="entry name" value="LysM"/>
    <property type="match status" value="2"/>
</dbReference>
<dbReference type="InterPro" id="IPR012334">
    <property type="entry name" value="Pectin_lyas_fold"/>
</dbReference>
<organism evidence="5 6">
    <name type="scientific">Penicillium cf. viridicatum</name>
    <dbReference type="NCBI Taxonomy" id="2972119"/>
    <lineage>
        <taxon>Eukaryota</taxon>
        <taxon>Fungi</taxon>
        <taxon>Dikarya</taxon>
        <taxon>Ascomycota</taxon>
        <taxon>Pezizomycotina</taxon>
        <taxon>Eurotiomycetes</taxon>
        <taxon>Eurotiomycetidae</taxon>
        <taxon>Eurotiales</taxon>
        <taxon>Aspergillaceae</taxon>
        <taxon>Penicillium</taxon>
    </lineage>
</organism>
<dbReference type="SUPFAM" id="SSF51126">
    <property type="entry name" value="Pectin lyase-like"/>
    <property type="match status" value="2"/>
</dbReference>
<dbReference type="InterPro" id="IPR011050">
    <property type="entry name" value="Pectin_lyase_fold/virulence"/>
</dbReference>
<reference evidence="5" key="1">
    <citation type="submission" date="2022-11" db="EMBL/GenBank/DDBJ databases">
        <authorList>
            <person name="Petersen C."/>
        </authorList>
    </citation>
    <scope>NUCLEOTIDE SEQUENCE</scope>
    <source>
        <strain evidence="5">IBT 20477</strain>
    </source>
</reference>
<keyword evidence="2" id="KW-0843">Virulence</keyword>
<evidence type="ECO:0000313" key="5">
    <source>
        <dbReference type="EMBL" id="KAJ5182145.1"/>
    </source>
</evidence>
<dbReference type="OrthoDB" id="1046782at2759"/>
<accession>A0A9W9IS74</accession>